<comment type="subcellular location">
    <subcellularLocation>
        <location evidence="1">Membrane</location>
        <topology evidence="1">Multi-pass membrane protein</topology>
    </subcellularLocation>
</comment>
<dbReference type="FunFam" id="1.20.58.340:FF:000008">
    <property type="entry name" value="CorA family metal ion transporter"/>
    <property type="match status" value="1"/>
</dbReference>
<feature type="transmembrane region" description="Helical" evidence="7">
    <location>
        <begin position="460"/>
        <end position="483"/>
    </location>
</feature>
<dbReference type="Pfam" id="PF01544">
    <property type="entry name" value="CorA"/>
    <property type="match status" value="1"/>
</dbReference>
<dbReference type="EMBL" id="JACAZH010000011">
    <property type="protein sequence ID" value="KAF7355694.1"/>
    <property type="molecule type" value="Genomic_DNA"/>
</dbReference>
<feature type="transmembrane region" description="Helical" evidence="7">
    <location>
        <begin position="429"/>
        <end position="448"/>
    </location>
</feature>
<keyword evidence="3 7" id="KW-0812">Transmembrane</keyword>
<proteinExistence type="inferred from homology"/>
<feature type="compositionally biased region" description="Basic residues" evidence="6">
    <location>
        <begin position="48"/>
        <end position="67"/>
    </location>
</feature>
<evidence type="ECO:0008006" key="10">
    <source>
        <dbReference type="Google" id="ProtNLM"/>
    </source>
</evidence>
<dbReference type="GO" id="GO:0016020">
    <property type="term" value="C:membrane"/>
    <property type="evidence" value="ECO:0007669"/>
    <property type="project" value="UniProtKB-SubCell"/>
</dbReference>
<dbReference type="InterPro" id="IPR044089">
    <property type="entry name" value="Alr1-like"/>
</dbReference>
<dbReference type="Proteomes" id="UP000623467">
    <property type="component" value="Unassembled WGS sequence"/>
</dbReference>
<evidence type="ECO:0000313" key="8">
    <source>
        <dbReference type="EMBL" id="KAF7355694.1"/>
    </source>
</evidence>
<reference evidence="8" key="1">
    <citation type="submission" date="2020-05" db="EMBL/GenBank/DDBJ databases">
        <title>Mycena genomes resolve the evolution of fungal bioluminescence.</title>
        <authorList>
            <person name="Tsai I.J."/>
        </authorList>
    </citation>
    <scope>NUCLEOTIDE SEQUENCE</scope>
    <source>
        <strain evidence="8">160909Yilan</strain>
    </source>
</reference>
<feature type="compositionally biased region" description="Polar residues" evidence="6">
    <location>
        <begin position="164"/>
        <end position="174"/>
    </location>
</feature>
<dbReference type="GO" id="GO:0015095">
    <property type="term" value="F:magnesium ion transmembrane transporter activity"/>
    <property type="evidence" value="ECO:0007669"/>
    <property type="project" value="InterPro"/>
</dbReference>
<dbReference type="Gene3D" id="3.30.460.20">
    <property type="entry name" value="CorA soluble domain-like"/>
    <property type="match status" value="1"/>
</dbReference>
<dbReference type="Gene3D" id="1.20.58.340">
    <property type="entry name" value="Magnesium transport protein CorA, transmembrane region"/>
    <property type="match status" value="2"/>
</dbReference>
<gene>
    <name evidence="8" type="ORF">MSAN_01487200</name>
</gene>
<comment type="caution">
    <text evidence="8">The sequence shown here is derived from an EMBL/GenBank/DDBJ whole genome shotgun (WGS) entry which is preliminary data.</text>
</comment>
<dbReference type="PANTHER" id="PTHR21535">
    <property type="entry name" value="MAGNESIUM AND COBALT TRANSPORT PROTEIN/MITOCHONDRIAL IMPORT INNER MEMBRANE TRANSLOCASE SUBUNIT TIM8"/>
    <property type="match status" value="1"/>
</dbReference>
<sequence>MDEFATAEKTLLNLVSPKFSLSALRARTVAPDSDDVAEGPSDPERVPSPRRKLSHSSPRPRHHRKGGAGKMAMFEGNTGDPPPSFPIDAAQTTTGIPGILNKGHDRPYRFSFYSNALSATIHARSLSELPAEGQTFSDLFSGIPPPRAANASRDRPTRPGPHWASTNGTAQATQRPAPGGWTYKSPTDDEMKLLSKASRLRPRYIVVNPLLPMEETREKIELFRNYYLVCFRSFDQDPYSPTHLEPLNMYIIVFREGTLSFHFRPTPHPQNVRRRIMQLKDYISVTSDWISYALIDDITDAFGPLIQGIEYEVDSIDELVLILKEAEQSDMLRRIGTCRKKVMGLLRLMGNKADVVKGACEAFKPNQNLDARNSQGLYLSDIQDHLITMTQNLNHYEKILSRSHSNYLAQISIEMTDANNQINDVLSKLTALGTVLIPMNLVTGLWGMNVHVPGQDVQEGYAWFISIIACLVAFAAIGGYSTYRFMVNRR</sequence>
<keyword evidence="9" id="KW-1185">Reference proteome</keyword>
<dbReference type="InterPro" id="IPR002523">
    <property type="entry name" value="MgTranspt_CorA/ZnTranspt_ZntB"/>
</dbReference>
<dbReference type="OrthoDB" id="29879at2759"/>
<feature type="region of interest" description="Disordered" evidence="6">
    <location>
        <begin position="144"/>
        <end position="186"/>
    </location>
</feature>
<evidence type="ECO:0000256" key="7">
    <source>
        <dbReference type="SAM" id="Phobius"/>
    </source>
</evidence>
<evidence type="ECO:0000313" key="9">
    <source>
        <dbReference type="Proteomes" id="UP000623467"/>
    </source>
</evidence>
<evidence type="ECO:0000256" key="1">
    <source>
        <dbReference type="ARBA" id="ARBA00004141"/>
    </source>
</evidence>
<dbReference type="GO" id="GO:0010961">
    <property type="term" value="P:intracellular magnesium ion homeostasis"/>
    <property type="evidence" value="ECO:0007669"/>
    <property type="project" value="TreeGrafter"/>
</dbReference>
<evidence type="ECO:0000256" key="3">
    <source>
        <dbReference type="ARBA" id="ARBA00022692"/>
    </source>
</evidence>
<keyword evidence="4 7" id="KW-1133">Transmembrane helix</keyword>
<accession>A0A8H6YB11</accession>
<organism evidence="8 9">
    <name type="scientific">Mycena sanguinolenta</name>
    <dbReference type="NCBI Taxonomy" id="230812"/>
    <lineage>
        <taxon>Eukaryota</taxon>
        <taxon>Fungi</taxon>
        <taxon>Dikarya</taxon>
        <taxon>Basidiomycota</taxon>
        <taxon>Agaricomycotina</taxon>
        <taxon>Agaricomycetes</taxon>
        <taxon>Agaricomycetidae</taxon>
        <taxon>Agaricales</taxon>
        <taxon>Marasmiineae</taxon>
        <taxon>Mycenaceae</taxon>
        <taxon>Mycena</taxon>
    </lineage>
</organism>
<feature type="region of interest" description="Disordered" evidence="6">
    <location>
        <begin position="28"/>
        <end position="82"/>
    </location>
</feature>
<dbReference type="PANTHER" id="PTHR21535:SF51">
    <property type="entry name" value="MANGANESE RESISTANCE PROTEIN MNR2"/>
    <property type="match status" value="1"/>
</dbReference>
<dbReference type="InterPro" id="IPR045863">
    <property type="entry name" value="CorA_TM1_TM2"/>
</dbReference>
<evidence type="ECO:0000256" key="6">
    <source>
        <dbReference type="SAM" id="MobiDB-lite"/>
    </source>
</evidence>
<evidence type="ECO:0000256" key="5">
    <source>
        <dbReference type="ARBA" id="ARBA00023136"/>
    </source>
</evidence>
<name>A0A8H6YB11_9AGAR</name>
<dbReference type="SUPFAM" id="SSF144083">
    <property type="entry name" value="Magnesium transport protein CorA, transmembrane region"/>
    <property type="match status" value="1"/>
</dbReference>
<dbReference type="CDD" id="cd12829">
    <property type="entry name" value="Alr1p-like"/>
    <property type="match status" value="1"/>
</dbReference>
<dbReference type="AlphaFoldDB" id="A0A8H6YB11"/>
<protein>
    <recommendedName>
        <fullName evidence="10">Cora-domain-containing protein</fullName>
    </recommendedName>
</protein>
<keyword evidence="5 7" id="KW-0472">Membrane</keyword>
<evidence type="ECO:0000256" key="2">
    <source>
        <dbReference type="ARBA" id="ARBA00009765"/>
    </source>
</evidence>
<dbReference type="InterPro" id="IPR045861">
    <property type="entry name" value="CorA_cytoplasmic_dom"/>
</dbReference>
<evidence type="ECO:0000256" key="4">
    <source>
        <dbReference type="ARBA" id="ARBA00022989"/>
    </source>
</evidence>
<comment type="similarity">
    <text evidence="2">Belongs to the CorA metal ion transporter (MIT) (TC 1.A.35) family.</text>
</comment>
<dbReference type="SUPFAM" id="SSF143865">
    <property type="entry name" value="CorA soluble domain-like"/>
    <property type="match status" value="1"/>
</dbReference>